<evidence type="ECO:0000256" key="2">
    <source>
        <dbReference type="ARBA" id="ARBA00012274"/>
    </source>
</evidence>
<accession>A0A1G9DZG1</accession>
<evidence type="ECO:0000259" key="6">
    <source>
        <dbReference type="Pfam" id="PF12637"/>
    </source>
</evidence>
<dbReference type="STRING" id="990712.SAMN05216257_10488"/>
<dbReference type="EMBL" id="FNFV01000004">
    <property type="protein sequence ID" value="SDK69267.1"/>
    <property type="molecule type" value="Genomic_DNA"/>
</dbReference>
<evidence type="ECO:0000256" key="4">
    <source>
        <dbReference type="ARBA" id="ARBA00022741"/>
    </source>
</evidence>
<dbReference type="Pfam" id="PF12637">
    <property type="entry name" value="TSCPD"/>
    <property type="match status" value="1"/>
</dbReference>
<sequence>MRQRLPERRPSETRVISWRGGEIAVTIGLDPATGAPREVFASGFRYGSDVAAALDDACVVISLALQWGARAEDLQRSLGRVEVATFSGLEVEAASVIGAVVDCLVERERSGPVA</sequence>
<dbReference type="InterPro" id="IPR024434">
    <property type="entry name" value="TSCPD_dom"/>
</dbReference>
<evidence type="ECO:0000256" key="3">
    <source>
        <dbReference type="ARBA" id="ARBA00022634"/>
    </source>
</evidence>
<evidence type="ECO:0000256" key="1">
    <source>
        <dbReference type="ARBA" id="ARBA00007405"/>
    </source>
</evidence>
<protein>
    <recommendedName>
        <fullName evidence="2">ribonucleoside-diphosphate reductase</fullName>
        <ecNumber evidence="2">1.17.4.1</ecNumber>
    </recommendedName>
</protein>
<comment type="catalytic activity">
    <reaction evidence="5">
        <text>a 2'-deoxyribonucleoside 5'-diphosphate + [thioredoxin]-disulfide + H2O = a ribonucleoside 5'-diphosphate + [thioredoxin]-dithiol</text>
        <dbReference type="Rhea" id="RHEA:23252"/>
        <dbReference type="Rhea" id="RHEA-COMP:10698"/>
        <dbReference type="Rhea" id="RHEA-COMP:10700"/>
        <dbReference type="ChEBI" id="CHEBI:15377"/>
        <dbReference type="ChEBI" id="CHEBI:29950"/>
        <dbReference type="ChEBI" id="CHEBI:50058"/>
        <dbReference type="ChEBI" id="CHEBI:57930"/>
        <dbReference type="ChEBI" id="CHEBI:73316"/>
        <dbReference type="EC" id="1.17.4.1"/>
    </reaction>
</comment>
<comment type="similarity">
    <text evidence="1">Belongs to the ribonucleoside diphosphate reductase class-2 family.</text>
</comment>
<keyword evidence="3" id="KW-0237">DNA synthesis</keyword>
<keyword evidence="4" id="KW-0547">Nucleotide-binding</keyword>
<keyword evidence="8" id="KW-1185">Reference proteome</keyword>
<evidence type="ECO:0000313" key="7">
    <source>
        <dbReference type="EMBL" id="SDK69267.1"/>
    </source>
</evidence>
<evidence type="ECO:0000256" key="5">
    <source>
        <dbReference type="ARBA" id="ARBA00047754"/>
    </source>
</evidence>
<name>A0A1G9DZG1_9RHOB</name>
<proteinExistence type="inferred from homology"/>
<dbReference type="AlphaFoldDB" id="A0A1G9DZG1"/>
<feature type="domain" description="TSCPD" evidence="6">
    <location>
        <begin position="10"/>
        <end position="83"/>
    </location>
</feature>
<dbReference type="Proteomes" id="UP000199328">
    <property type="component" value="Unassembled WGS sequence"/>
</dbReference>
<organism evidence="7 8">
    <name type="scientific">Meinhardsimonia xiamenensis</name>
    <dbReference type="NCBI Taxonomy" id="990712"/>
    <lineage>
        <taxon>Bacteria</taxon>
        <taxon>Pseudomonadati</taxon>
        <taxon>Pseudomonadota</taxon>
        <taxon>Alphaproteobacteria</taxon>
        <taxon>Rhodobacterales</taxon>
        <taxon>Paracoccaceae</taxon>
        <taxon>Meinhardsimonia</taxon>
    </lineage>
</organism>
<dbReference type="RefSeq" id="WP_143004478.1">
    <property type="nucleotide sequence ID" value="NZ_FNFV01000004.1"/>
</dbReference>
<dbReference type="EC" id="1.17.4.1" evidence="2"/>
<evidence type="ECO:0000313" key="8">
    <source>
        <dbReference type="Proteomes" id="UP000199328"/>
    </source>
</evidence>
<gene>
    <name evidence="7" type="ORF">SAMN05216257_10488</name>
</gene>
<reference evidence="8" key="1">
    <citation type="submission" date="2016-10" db="EMBL/GenBank/DDBJ databases">
        <authorList>
            <person name="Varghese N."/>
            <person name="Submissions S."/>
        </authorList>
    </citation>
    <scope>NUCLEOTIDE SEQUENCE [LARGE SCALE GENOMIC DNA]</scope>
    <source>
        <strain evidence="8">CGMCC 1.10789</strain>
    </source>
</reference>